<protein>
    <submittedName>
        <fullName evidence="1">Uncharacterized protein</fullName>
    </submittedName>
</protein>
<dbReference type="Proteomes" id="UP001054252">
    <property type="component" value="Unassembled WGS sequence"/>
</dbReference>
<keyword evidence="2" id="KW-1185">Reference proteome</keyword>
<reference evidence="1 2" key="1">
    <citation type="journal article" date="2021" name="Commun. Biol.">
        <title>The genome of Shorea leprosula (Dipterocarpaceae) highlights the ecological relevance of drought in aseasonal tropical rainforests.</title>
        <authorList>
            <person name="Ng K.K.S."/>
            <person name="Kobayashi M.J."/>
            <person name="Fawcett J.A."/>
            <person name="Hatakeyama M."/>
            <person name="Paape T."/>
            <person name="Ng C.H."/>
            <person name="Ang C.C."/>
            <person name="Tnah L.H."/>
            <person name="Lee C.T."/>
            <person name="Nishiyama T."/>
            <person name="Sese J."/>
            <person name="O'Brien M.J."/>
            <person name="Copetti D."/>
            <person name="Mohd Noor M.I."/>
            <person name="Ong R.C."/>
            <person name="Putra M."/>
            <person name="Sireger I.Z."/>
            <person name="Indrioko S."/>
            <person name="Kosugi Y."/>
            <person name="Izuno A."/>
            <person name="Isagi Y."/>
            <person name="Lee S.L."/>
            <person name="Shimizu K.K."/>
        </authorList>
    </citation>
    <scope>NUCLEOTIDE SEQUENCE [LARGE SCALE GENOMIC DNA]</scope>
    <source>
        <strain evidence="1">214</strain>
    </source>
</reference>
<evidence type="ECO:0000313" key="2">
    <source>
        <dbReference type="Proteomes" id="UP001054252"/>
    </source>
</evidence>
<gene>
    <name evidence="1" type="ORF">SLEP1_g11344</name>
</gene>
<organism evidence="1 2">
    <name type="scientific">Rubroshorea leprosula</name>
    <dbReference type="NCBI Taxonomy" id="152421"/>
    <lineage>
        <taxon>Eukaryota</taxon>
        <taxon>Viridiplantae</taxon>
        <taxon>Streptophyta</taxon>
        <taxon>Embryophyta</taxon>
        <taxon>Tracheophyta</taxon>
        <taxon>Spermatophyta</taxon>
        <taxon>Magnoliopsida</taxon>
        <taxon>eudicotyledons</taxon>
        <taxon>Gunneridae</taxon>
        <taxon>Pentapetalae</taxon>
        <taxon>rosids</taxon>
        <taxon>malvids</taxon>
        <taxon>Malvales</taxon>
        <taxon>Dipterocarpaceae</taxon>
        <taxon>Rubroshorea</taxon>
    </lineage>
</organism>
<sequence>MAGLLGEEGEGQVGFKPTTRQYHLGKADGLCHSLYYPWVTGCKNKTGPVWFPDHVNQASPSLQVPENLSAAAEFPEAGQNLRQNPLYFLVVKFQQKVIDMTTVTIDDFMLVSAQLCDTRAVPGAAQQLGL</sequence>
<dbReference type="EMBL" id="BPVZ01000012">
    <property type="protein sequence ID" value="GKU98325.1"/>
    <property type="molecule type" value="Genomic_DNA"/>
</dbReference>
<name>A0AAV5IGT6_9ROSI</name>
<proteinExistence type="predicted"/>
<evidence type="ECO:0000313" key="1">
    <source>
        <dbReference type="EMBL" id="GKU98325.1"/>
    </source>
</evidence>
<comment type="caution">
    <text evidence="1">The sequence shown here is derived from an EMBL/GenBank/DDBJ whole genome shotgun (WGS) entry which is preliminary data.</text>
</comment>
<dbReference type="AlphaFoldDB" id="A0AAV5IGT6"/>
<accession>A0AAV5IGT6</accession>